<feature type="compositionally biased region" description="Basic and acidic residues" evidence="2">
    <location>
        <begin position="18"/>
        <end position="28"/>
    </location>
</feature>
<keyword evidence="1" id="KW-0238">DNA-binding</keyword>
<gene>
    <name evidence="4" type="ORF">INT43_003488</name>
</gene>
<organism evidence="4 5">
    <name type="scientific">Mortierella isabellina</name>
    <name type="common">Filamentous fungus</name>
    <name type="synonym">Umbelopsis isabellina</name>
    <dbReference type="NCBI Taxonomy" id="91625"/>
    <lineage>
        <taxon>Eukaryota</taxon>
        <taxon>Fungi</taxon>
        <taxon>Fungi incertae sedis</taxon>
        <taxon>Mucoromycota</taxon>
        <taxon>Mucoromycotina</taxon>
        <taxon>Umbelopsidomycetes</taxon>
        <taxon>Umbelopsidales</taxon>
        <taxon>Umbelopsidaceae</taxon>
        <taxon>Umbelopsis</taxon>
    </lineage>
</organism>
<proteinExistence type="predicted"/>
<comment type="caution">
    <text evidence="4">The sequence shown here is derived from an EMBL/GenBank/DDBJ whole genome shotgun (WGS) entry which is preliminary data.</text>
</comment>
<evidence type="ECO:0000313" key="5">
    <source>
        <dbReference type="Proteomes" id="UP000654370"/>
    </source>
</evidence>
<sequence>MNSSKNYSDSDAGPLRSLETKGKQKANDEGLAAPSILVPSKPSLPTSSMIWRQAPRMHHVYHLLHLRRKLPAPSKRILDHLRSLHRKNVQVSVVIIDELMTSQVCAECHQRNLIHVKDRSVPYNRRGANIHAVLKCSSCSMMWNRDVMAAKDILYIFEYMALNSNKWPDLISANHQRTPGKTLAVEDLAVGWVVRVEEEADS</sequence>
<feature type="region of interest" description="Disordered" evidence="2">
    <location>
        <begin position="1"/>
        <end position="39"/>
    </location>
</feature>
<accession>A0A8H7UCU1</accession>
<name>A0A8H7UCU1_MORIS</name>
<evidence type="ECO:0000256" key="2">
    <source>
        <dbReference type="SAM" id="MobiDB-lite"/>
    </source>
</evidence>
<evidence type="ECO:0000259" key="3">
    <source>
        <dbReference type="Pfam" id="PF07282"/>
    </source>
</evidence>
<dbReference type="Proteomes" id="UP000654370">
    <property type="component" value="Unassembled WGS sequence"/>
</dbReference>
<dbReference type="GO" id="GO:0003677">
    <property type="term" value="F:DNA binding"/>
    <property type="evidence" value="ECO:0007669"/>
    <property type="project" value="UniProtKB-KW"/>
</dbReference>
<dbReference type="AlphaFoldDB" id="A0A8H7UCU1"/>
<feature type="domain" description="Cas12f1-like TNB" evidence="3">
    <location>
        <begin position="89"/>
        <end position="153"/>
    </location>
</feature>
<dbReference type="InterPro" id="IPR010095">
    <property type="entry name" value="Cas12f1-like_TNB"/>
</dbReference>
<dbReference type="OrthoDB" id="2289364at2759"/>
<dbReference type="Pfam" id="PF07282">
    <property type="entry name" value="Cas12f1-like_TNB"/>
    <property type="match status" value="1"/>
</dbReference>
<reference evidence="4" key="1">
    <citation type="submission" date="2020-12" db="EMBL/GenBank/DDBJ databases">
        <title>Metabolic potential, ecology and presence of endohyphal bacteria is reflected in genomic diversity of Mucoromycotina.</title>
        <authorList>
            <person name="Muszewska A."/>
            <person name="Okrasinska A."/>
            <person name="Steczkiewicz K."/>
            <person name="Drgas O."/>
            <person name="Orlowska M."/>
            <person name="Perlinska-Lenart U."/>
            <person name="Aleksandrzak-Piekarczyk T."/>
            <person name="Szatraj K."/>
            <person name="Zielenkiewicz U."/>
            <person name="Pilsyk S."/>
            <person name="Malc E."/>
            <person name="Mieczkowski P."/>
            <person name="Kruszewska J.S."/>
            <person name="Biernat P."/>
            <person name="Pawlowska J."/>
        </authorList>
    </citation>
    <scope>NUCLEOTIDE SEQUENCE</scope>
    <source>
        <strain evidence="4">WA0000067209</strain>
    </source>
</reference>
<evidence type="ECO:0000313" key="4">
    <source>
        <dbReference type="EMBL" id="KAG2178235.1"/>
    </source>
</evidence>
<protein>
    <recommendedName>
        <fullName evidence="3">Cas12f1-like TNB domain-containing protein</fullName>
    </recommendedName>
</protein>
<keyword evidence="5" id="KW-1185">Reference proteome</keyword>
<evidence type="ECO:0000256" key="1">
    <source>
        <dbReference type="ARBA" id="ARBA00023125"/>
    </source>
</evidence>
<dbReference type="EMBL" id="JAEPQZ010000008">
    <property type="protein sequence ID" value="KAG2178235.1"/>
    <property type="molecule type" value="Genomic_DNA"/>
</dbReference>